<feature type="domain" description="CMP/dCMP-type deaminase" evidence="10">
    <location>
        <begin position="6"/>
        <end position="127"/>
    </location>
</feature>
<dbReference type="FunFam" id="3.40.140.10:FF:000025">
    <property type="entry name" value="Riboflavin biosynthesis protein RibD"/>
    <property type="match status" value="1"/>
</dbReference>
<evidence type="ECO:0000256" key="2">
    <source>
        <dbReference type="ARBA" id="ARBA00004882"/>
    </source>
</evidence>
<dbReference type="PANTHER" id="PTHR38011">
    <property type="entry name" value="DIHYDROFOLATE REDUCTASE FAMILY PROTEIN (AFU_ORTHOLOGUE AFUA_8G06820)"/>
    <property type="match status" value="1"/>
</dbReference>
<keyword evidence="8" id="KW-0560">Oxidoreductase</keyword>
<dbReference type="NCBIfam" id="TIGR00326">
    <property type="entry name" value="eubact_ribD"/>
    <property type="match status" value="1"/>
</dbReference>
<dbReference type="PIRSF" id="PIRSF006769">
    <property type="entry name" value="RibD"/>
    <property type="match status" value="1"/>
</dbReference>
<dbReference type="InterPro" id="IPR004794">
    <property type="entry name" value="Eubact_RibD"/>
</dbReference>
<keyword evidence="4" id="KW-0479">Metal-binding</keyword>
<dbReference type="InterPro" id="IPR024072">
    <property type="entry name" value="DHFR-like_dom_sf"/>
</dbReference>
<keyword evidence="9" id="KW-0511">Multifunctional enzyme</keyword>
<sequence>MPEFSERDCLYMSQALRVALNGVYTASPNPCVGCIIVAENKVIGEGWHAAAGKAHAEINALKMAGDKAKGASAYVTLEPCSHEGRTGPCSKAFIKAGITSVITAMQDPFDEVSGKGIEEMRAAGIKVKVGLFEEEARKINRGYLSRIERNRPFVRLKVAASMDGATAMKSGESEWITGIEARRDVQKLRASSDAILTGVGTILDDNPLMNLRDTSYTDKQPLRIILDSYLRTPEDAKIFRSEGSTTIFCLEDKDRSKYNNKTVSIIKVAEKNKKVDLFAVLNSLANKGINNLLVEAGSNISGSFLDENLIDELVIYQSPHIMGSEIRTMFNTPKWKKLGDRQFLDIHDTRVVGKDIRITACPIIK</sequence>
<evidence type="ECO:0000256" key="5">
    <source>
        <dbReference type="ARBA" id="ARBA00022801"/>
    </source>
</evidence>
<keyword evidence="6" id="KW-0862">Zinc</keyword>
<evidence type="ECO:0000256" key="4">
    <source>
        <dbReference type="ARBA" id="ARBA00022723"/>
    </source>
</evidence>
<accession>A0A381Q025</accession>
<evidence type="ECO:0000256" key="6">
    <source>
        <dbReference type="ARBA" id="ARBA00022833"/>
    </source>
</evidence>
<comment type="pathway">
    <text evidence="3">Cofactor biosynthesis; riboflavin biosynthesis; 5-amino-6-(D-ribitylamino)uracil from GTP: step 3/4.</text>
</comment>
<dbReference type="Pfam" id="PF01872">
    <property type="entry name" value="RibD_C"/>
    <property type="match status" value="1"/>
</dbReference>
<gene>
    <name evidence="11" type="ORF">METZ01_LOCUS25506</name>
</gene>
<dbReference type="AlphaFoldDB" id="A0A381Q025"/>
<keyword evidence="7" id="KW-0521">NADP</keyword>
<dbReference type="InterPro" id="IPR016193">
    <property type="entry name" value="Cytidine_deaminase-like"/>
</dbReference>
<reference evidence="11" key="1">
    <citation type="submission" date="2018-05" db="EMBL/GenBank/DDBJ databases">
        <authorList>
            <person name="Lanie J.A."/>
            <person name="Ng W.-L."/>
            <person name="Kazmierczak K.M."/>
            <person name="Andrzejewski T.M."/>
            <person name="Davidsen T.M."/>
            <person name="Wayne K.J."/>
            <person name="Tettelin H."/>
            <person name="Glass J.I."/>
            <person name="Rusch D."/>
            <person name="Podicherti R."/>
            <person name="Tsui H.-C.T."/>
            <person name="Winkler M.E."/>
        </authorList>
    </citation>
    <scope>NUCLEOTIDE SEQUENCE</scope>
</reference>
<dbReference type="SUPFAM" id="SSF53597">
    <property type="entry name" value="Dihydrofolate reductase-like"/>
    <property type="match status" value="1"/>
</dbReference>
<protein>
    <recommendedName>
        <fullName evidence="10">CMP/dCMP-type deaminase domain-containing protein</fullName>
    </recommendedName>
</protein>
<evidence type="ECO:0000256" key="9">
    <source>
        <dbReference type="ARBA" id="ARBA00023268"/>
    </source>
</evidence>
<dbReference type="UniPathway" id="UPA00275">
    <property type="reaction ID" value="UER00402"/>
</dbReference>
<dbReference type="NCBIfam" id="TIGR00227">
    <property type="entry name" value="ribD_Cterm"/>
    <property type="match status" value="1"/>
</dbReference>
<proteinExistence type="predicted"/>
<dbReference type="Gene3D" id="3.40.430.10">
    <property type="entry name" value="Dihydrofolate Reductase, subunit A"/>
    <property type="match status" value="1"/>
</dbReference>
<organism evidence="11">
    <name type="scientific">marine metagenome</name>
    <dbReference type="NCBI Taxonomy" id="408172"/>
    <lineage>
        <taxon>unclassified sequences</taxon>
        <taxon>metagenomes</taxon>
        <taxon>ecological metagenomes</taxon>
    </lineage>
</organism>
<dbReference type="Pfam" id="PF00383">
    <property type="entry name" value="dCMP_cyt_deam_1"/>
    <property type="match status" value="1"/>
</dbReference>
<dbReference type="PROSITE" id="PS51747">
    <property type="entry name" value="CYT_DCMP_DEAMINASES_2"/>
    <property type="match status" value="1"/>
</dbReference>
<dbReference type="SUPFAM" id="SSF53927">
    <property type="entry name" value="Cytidine deaminase-like"/>
    <property type="match status" value="1"/>
</dbReference>
<dbReference type="InterPro" id="IPR002125">
    <property type="entry name" value="CMP_dCMP_dom"/>
</dbReference>
<keyword evidence="5" id="KW-0378">Hydrolase</keyword>
<dbReference type="InterPro" id="IPR011549">
    <property type="entry name" value="RibD_C"/>
</dbReference>
<dbReference type="GO" id="GO:0046872">
    <property type="term" value="F:metal ion binding"/>
    <property type="evidence" value="ECO:0007669"/>
    <property type="project" value="UniProtKB-KW"/>
</dbReference>
<comment type="pathway">
    <text evidence="2">Cofactor biosynthesis; riboflavin biosynthesis; 5-amino-6-(D-ribitylamino)uracil from GTP: step 2/4.</text>
</comment>
<evidence type="ECO:0000259" key="10">
    <source>
        <dbReference type="PROSITE" id="PS51747"/>
    </source>
</evidence>
<evidence type="ECO:0000313" key="11">
    <source>
        <dbReference type="EMBL" id="SUZ72652.1"/>
    </source>
</evidence>
<dbReference type="GO" id="GO:0009231">
    <property type="term" value="P:riboflavin biosynthetic process"/>
    <property type="evidence" value="ECO:0007669"/>
    <property type="project" value="UniProtKB-UniPathway"/>
</dbReference>
<dbReference type="InterPro" id="IPR050765">
    <property type="entry name" value="Riboflavin_Biosynth_HTPR"/>
</dbReference>
<dbReference type="GO" id="GO:0008835">
    <property type="term" value="F:diaminohydroxyphosphoribosylaminopyrimidine deaminase activity"/>
    <property type="evidence" value="ECO:0007669"/>
    <property type="project" value="InterPro"/>
</dbReference>
<dbReference type="Gene3D" id="3.40.140.10">
    <property type="entry name" value="Cytidine Deaminase, domain 2"/>
    <property type="match status" value="1"/>
</dbReference>
<evidence type="ECO:0000256" key="1">
    <source>
        <dbReference type="ARBA" id="ARBA00001947"/>
    </source>
</evidence>
<dbReference type="CDD" id="cd01284">
    <property type="entry name" value="Riboflavin_deaminase-reductase"/>
    <property type="match status" value="1"/>
</dbReference>
<comment type="cofactor">
    <cofactor evidence="1">
        <name>Zn(2+)</name>
        <dbReference type="ChEBI" id="CHEBI:29105"/>
    </cofactor>
</comment>
<name>A0A381Q025_9ZZZZ</name>
<dbReference type="EMBL" id="UINC01001153">
    <property type="protein sequence ID" value="SUZ72652.1"/>
    <property type="molecule type" value="Genomic_DNA"/>
</dbReference>
<dbReference type="GO" id="GO:0050661">
    <property type="term" value="F:NADP binding"/>
    <property type="evidence" value="ECO:0007669"/>
    <property type="project" value="InterPro"/>
</dbReference>
<evidence type="ECO:0000256" key="8">
    <source>
        <dbReference type="ARBA" id="ARBA00023002"/>
    </source>
</evidence>
<evidence type="ECO:0000256" key="7">
    <source>
        <dbReference type="ARBA" id="ARBA00022857"/>
    </source>
</evidence>
<dbReference type="GO" id="GO:0008703">
    <property type="term" value="F:5-amino-6-(5-phosphoribosylamino)uracil reductase activity"/>
    <property type="evidence" value="ECO:0007669"/>
    <property type="project" value="InterPro"/>
</dbReference>
<dbReference type="PANTHER" id="PTHR38011:SF7">
    <property type="entry name" value="2,5-DIAMINO-6-RIBOSYLAMINO-4(3H)-PYRIMIDINONE 5'-PHOSPHATE REDUCTASE"/>
    <property type="match status" value="1"/>
</dbReference>
<evidence type="ECO:0000256" key="3">
    <source>
        <dbReference type="ARBA" id="ARBA00004910"/>
    </source>
</evidence>
<dbReference type="InterPro" id="IPR002734">
    <property type="entry name" value="RibDG_C"/>
</dbReference>